<evidence type="ECO:0000256" key="8">
    <source>
        <dbReference type="ARBA" id="ARBA00023065"/>
    </source>
</evidence>
<dbReference type="CDD" id="cd06503">
    <property type="entry name" value="ATP-synt_Fo_b"/>
    <property type="match status" value="1"/>
</dbReference>
<dbReference type="GO" id="GO:0005886">
    <property type="term" value="C:plasma membrane"/>
    <property type="evidence" value="ECO:0007669"/>
    <property type="project" value="UniProtKB-SubCell"/>
</dbReference>
<dbReference type="EMBL" id="CP007501">
    <property type="protein sequence ID" value="AKD24351.1"/>
    <property type="molecule type" value="Genomic_DNA"/>
</dbReference>
<evidence type="ECO:0000256" key="10">
    <source>
        <dbReference type="ARBA" id="ARBA00023310"/>
    </source>
</evidence>
<dbReference type="RefSeq" id="WP_046329355.1">
    <property type="nucleotide sequence ID" value="NZ_CP007501.1"/>
</dbReference>
<dbReference type="GO" id="GO:0046961">
    <property type="term" value="F:proton-transporting ATPase activity, rotational mechanism"/>
    <property type="evidence" value="ECO:0007669"/>
    <property type="project" value="TreeGrafter"/>
</dbReference>
<dbReference type="GO" id="GO:0016787">
    <property type="term" value="F:hydrolase activity"/>
    <property type="evidence" value="ECO:0007669"/>
    <property type="project" value="UniProtKB-KW"/>
</dbReference>
<dbReference type="SUPFAM" id="SSF81573">
    <property type="entry name" value="F1F0 ATP synthase subunit B, membrane domain"/>
    <property type="match status" value="1"/>
</dbReference>
<comment type="similarity">
    <text evidence="1 15 16">Belongs to the ATPase B chain family.</text>
</comment>
<evidence type="ECO:0000256" key="17">
    <source>
        <dbReference type="SAM" id="Coils"/>
    </source>
</evidence>
<dbReference type="InterPro" id="IPR005864">
    <property type="entry name" value="ATP_synth_F0_bsu_bac"/>
</dbReference>
<dbReference type="GO" id="GO:0012505">
    <property type="term" value="C:endomembrane system"/>
    <property type="evidence" value="ECO:0007669"/>
    <property type="project" value="UniProtKB-SubCell"/>
</dbReference>
<evidence type="ECO:0000256" key="9">
    <source>
        <dbReference type="ARBA" id="ARBA00023136"/>
    </source>
</evidence>
<proteinExistence type="inferred from homology"/>
<evidence type="ECO:0000256" key="14">
    <source>
        <dbReference type="ARBA" id="ARBA00037847"/>
    </source>
</evidence>
<organism evidence="18 19">
    <name type="scientific">Polynucleobacter duraquae</name>
    <dbReference type="NCBI Taxonomy" id="1835254"/>
    <lineage>
        <taxon>Bacteria</taxon>
        <taxon>Pseudomonadati</taxon>
        <taxon>Pseudomonadota</taxon>
        <taxon>Betaproteobacteria</taxon>
        <taxon>Burkholderiales</taxon>
        <taxon>Burkholderiaceae</taxon>
        <taxon>Polynucleobacter</taxon>
    </lineage>
</organism>
<comment type="subunit">
    <text evidence="13">F-type ATPases have 2 components, F(1) - the catalytic core - and F(0) - the membrane proton channel. F(1) has five subunits: alpha(3), beta(3), gamma(1), delta(1), epsilon(1). F(0) has four main subunits: a(1), b(2) and c(10-14). The alpha and beta chains form an alternating ring which encloses part of the gamma chain. F(1) is attached to F(0) by a central stalk formed by the gamma and epsilon chains, while a peripheral stalk is formed by the delta and b chains.</text>
</comment>
<dbReference type="KEGG" id="pdq:CL55_00000180"/>
<comment type="function">
    <text evidence="11 15">F(1)F(0) ATP synthase produces ATP from ADP in the presence of a proton or sodium gradient. F-type ATPases consist of two structural domains, F(1) containing the extramembraneous catalytic core and F(0) containing the membrane proton channel, linked together by a central stalk and a peripheral stalk. During catalysis, ATP synthesis in the catalytic domain of F(1) is coupled via a rotary mechanism of the central stalk subunits to proton translocation.</text>
</comment>
<protein>
    <recommendedName>
        <fullName evidence="15">ATP synthase subunit b</fullName>
    </recommendedName>
    <alternativeName>
        <fullName evidence="15">ATP synthase F(0) sector subunit b</fullName>
    </alternativeName>
    <alternativeName>
        <fullName evidence="15">ATPase subunit I</fullName>
    </alternativeName>
    <alternativeName>
        <fullName evidence="15">F-type ATPase subunit b</fullName>
        <shortName evidence="15">F-ATPase subunit b</shortName>
    </alternativeName>
</protein>
<evidence type="ECO:0000256" key="5">
    <source>
        <dbReference type="ARBA" id="ARBA00022692"/>
    </source>
</evidence>
<dbReference type="STRING" id="1835254.CL55_00000180"/>
<comment type="subcellular location">
    <subcellularLocation>
        <location evidence="15">Cell membrane</location>
        <topology evidence="15">Single-pass membrane protein</topology>
    </subcellularLocation>
    <subcellularLocation>
        <location evidence="14">Endomembrane system</location>
        <topology evidence="14">Single-pass membrane protein</topology>
    </subcellularLocation>
</comment>
<evidence type="ECO:0000256" key="6">
    <source>
        <dbReference type="ARBA" id="ARBA00022781"/>
    </source>
</evidence>
<accession>A0A0E3ZIB4</accession>
<dbReference type="PATRIC" id="fig|576611.7.peg.18"/>
<dbReference type="OrthoDB" id="9788020at2"/>
<feature type="coiled-coil region" evidence="17">
    <location>
        <begin position="44"/>
        <end position="71"/>
    </location>
</feature>
<dbReference type="NCBIfam" id="TIGR01144">
    <property type="entry name" value="ATP_synt_b"/>
    <property type="match status" value="1"/>
</dbReference>
<dbReference type="InterPro" id="IPR050059">
    <property type="entry name" value="ATP_synthase_B_chain"/>
</dbReference>
<dbReference type="Gene3D" id="6.10.250.1580">
    <property type="match status" value="1"/>
</dbReference>
<evidence type="ECO:0000256" key="4">
    <source>
        <dbReference type="ARBA" id="ARBA00022547"/>
    </source>
</evidence>
<keyword evidence="18" id="KW-0378">Hydrolase</keyword>
<gene>
    <name evidence="15" type="primary">atpF</name>
    <name evidence="18" type="ORF">CL55_00000180</name>
</gene>
<dbReference type="InterPro" id="IPR002146">
    <property type="entry name" value="ATP_synth_b/b'su_bac/chlpt"/>
</dbReference>
<dbReference type="InterPro" id="IPR028987">
    <property type="entry name" value="ATP_synth_B-like_membr_sf"/>
</dbReference>
<evidence type="ECO:0000256" key="15">
    <source>
        <dbReference type="HAMAP-Rule" id="MF_01398"/>
    </source>
</evidence>
<comment type="function">
    <text evidence="12">Component of the F(0) channel, it forms part of the peripheral stalk, linking F(1) to F(0). The b'-subunit is a diverged and duplicated form of b found in plants and photosynthetic bacteria.</text>
</comment>
<evidence type="ECO:0000256" key="12">
    <source>
        <dbReference type="ARBA" id="ARBA00025614"/>
    </source>
</evidence>
<dbReference type="HOGENOM" id="CLU_079215_4_5_4"/>
<name>A0A0E3ZIB4_9BURK</name>
<dbReference type="NCBIfam" id="NF004411">
    <property type="entry name" value="PRK05759.1-2"/>
    <property type="match status" value="1"/>
</dbReference>
<keyword evidence="6 15" id="KW-0375">Hydrogen ion transport</keyword>
<evidence type="ECO:0000256" key="3">
    <source>
        <dbReference type="ARBA" id="ARBA00022475"/>
    </source>
</evidence>
<sequence>MNLNATLFAQMIVFFVLWWVVARFVWPPLVKALDERSSKIADGLASAERGKEALALASNEAEQELIKARQEGVQRVAEAEKRAQISAEEIRANAQAEAARIITQAKQDADQQVARAREILRAEVAMLAVKGAEQILRREVDAKAHGTLLDQLKAEL</sequence>
<keyword evidence="2 15" id="KW-0813">Transport</keyword>
<dbReference type="Pfam" id="PF00430">
    <property type="entry name" value="ATP-synt_B"/>
    <property type="match status" value="1"/>
</dbReference>
<dbReference type="GO" id="GO:0045259">
    <property type="term" value="C:proton-transporting ATP synthase complex"/>
    <property type="evidence" value="ECO:0007669"/>
    <property type="project" value="UniProtKB-KW"/>
</dbReference>
<evidence type="ECO:0000256" key="7">
    <source>
        <dbReference type="ARBA" id="ARBA00022989"/>
    </source>
</evidence>
<keyword evidence="19" id="KW-1185">Reference proteome</keyword>
<keyword evidence="9 15" id="KW-0472">Membrane</keyword>
<evidence type="ECO:0000313" key="18">
    <source>
        <dbReference type="EMBL" id="AKD24351.1"/>
    </source>
</evidence>
<keyword evidence="3 15" id="KW-1003">Cell membrane</keyword>
<keyword evidence="4 15" id="KW-0138">CF(0)</keyword>
<dbReference type="Proteomes" id="UP000061135">
    <property type="component" value="Chromosome"/>
</dbReference>
<keyword evidence="17" id="KW-0175">Coiled coil</keyword>
<dbReference type="PANTHER" id="PTHR33445:SF1">
    <property type="entry name" value="ATP SYNTHASE SUBUNIT B"/>
    <property type="match status" value="1"/>
</dbReference>
<dbReference type="AlphaFoldDB" id="A0A0E3ZIB4"/>
<evidence type="ECO:0000256" key="11">
    <source>
        <dbReference type="ARBA" id="ARBA00025198"/>
    </source>
</evidence>
<evidence type="ECO:0000256" key="16">
    <source>
        <dbReference type="RuleBase" id="RU003848"/>
    </source>
</evidence>
<evidence type="ECO:0000256" key="2">
    <source>
        <dbReference type="ARBA" id="ARBA00022448"/>
    </source>
</evidence>
<feature type="transmembrane region" description="Helical" evidence="15">
    <location>
        <begin position="6"/>
        <end position="26"/>
    </location>
</feature>
<evidence type="ECO:0000256" key="1">
    <source>
        <dbReference type="ARBA" id="ARBA00005513"/>
    </source>
</evidence>
<keyword evidence="8 15" id="KW-0406">Ion transport</keyword>
<dbReference type="PANTHER" id="PTHR33445">
    <property type="entry name" value="ATP SYNTHASE SUBUNIT B', CHLOROPLASTIC"/>
    <property type="match status" value="1"/>
</dbReference>
<evidence type="ECO:0000256" key="13">
    <source>
        <dbReference type="ARBA" id="ARBA00026054"/>
    </source>
</evidence>
<comment type="subunit">
    <text evidence="15">F-type ATPases have 2 components, F(1) - the catalytic core - and F(0) - the membrane proton channel. F(1) has five subunits: alpha(3), beta(3), gamma(1), delta(1), epsilon(1). F(0) has three main subunits: a(1), b(2) and c(10-14). The alpha and beta chains form an alternating ring which encloses part of the gamma chain. F(1) is attached to F(0) by a central stalk formed by the gamma and epsilon chains, while a peripheral stalk is formed by the delta and b chains.</text>
</comment>
<dbReference type="HAMAP" id="MF_01398">
    <property type="entry name" value="ATP_synth_b_bprime"/>
    <property type="match status" value="1"/>
</dbReference>
<keyword evidence="7 15" id="KW-1133">Transmembrane helix</keyword>
<evidence type="ECO:0000313" key="19">
    <source>
        <dbReference type="Proteomes" id="UP000061135"/>
    </source>
</evidence>
<dbReference type="GO" id="GO:0046933">
    <property type="term" value="F:proton-transporting ATP synthase activity, rotational mechanism"/>
    <property type="evidence" value="ECO:0007669"/>
    <property type="project" value="UniProtKB-UniRule"/>
</dbReference>
<keyword evidence="10 15" id="KW-0066">ATP synthesis</keyword>
<keyword evidence="5 15" id="KW-0812">Transmembrane</keyword>
<reference evidence="18 19" key="1">
    <citation type="submission" date="2014-03" db="EMBL/GenBank/DDBJ databases">
        <title>Genome of Polynucleobacter strain MWH-MoK4.</title>
        <authorList>
            <person name="Hahn M.W."/>
        </authorList>
    </citation>
    <scope>NUCLEOTIDE SEQUENCE [LARGE SCALE GENOMIC DNA]</scope>
    <source>
        <strain evidence="18 19">MWH-MoK4</strain>
    </source>
</reference>